<keyword evidence="4" id="KW-0809">Transit peptide</keyword>
<evidence type="ECO:0000256" key="4">
    <source>
        <dbReference type="ARBA" id="ARBA00022946"/>
    </source>
</evidence>
<evidence type="ECO:0000313" key="7">
    <source>
        <dbReference type="Proteomes" id="UP000007799"/>
    </source>
</evidence>
<proteinExistence type="inferred from homology"/>
<evidence type="ECO:0000256" key="1">
    <source>
        <dbReference type="ARBA" id="ARBA00010458"/>
    </source>
</evidence>
<dbReference type="AlphaFoldDB" id="F2TXY5"/>
<dbReference type="Proteomes" id="UP000007799">
    <property type="component" value="Unassembled WGS sequence"/>
</dbReference>
<dbReference type="CDD" id="cd03442">
    <property type="entry name" value="BFIT_BACH"/>
    <property type="match status" value="1"/>
</dbReference>
<dbReference type="eggNOG" id="KOG2763">
    <property type="taxonomic scope" value="Eukaryota"/>
</dbReference>
<dbReference type="FunFam" id="3.10.129.10:FF:000012">
    <property type="entry name" value="Acyl-coenzyme A thioesterase 9, mitochondrial"/>
    <property type="match status" value="1"/>
</dbReference>
<evidence type="ECO:0000313" key="6">
    <source>
        <dbReference type="EMBL" id="EGD76244.1"/>
    </source>
</evidence>
<dbReference type="InParanoid" id="F2TXY5"/>
<keyword evidence="2" id="KW-0677">Repeat</keyword>
<organism evidence="7">
    <name type="scientific">Salpingoeca rosetta (strain ATCC 50818 / BSB-021)</name>
    <dbReference type="NCBI Taxonomy" id="946362"/>
    <lineage>
        <taxon>Eukaryota</taxon>
        <taxon>Choanoflagellata</taxon>
        <taxon>Craspedida</taxon>
        <taxon>Salpingoecidae</taxon>
        <taxon>Salpingoeca</taxon>
    </lineage>
</organism>
<reference evidence="6" key="1">
    <citation type="submission" date="2009-08" db="EMBL/GenBank/DDBJ databases">
        <title>Annotation of Salpingoeca rosetta.</title>
        <authorList>
            <consortium name="The Broad Institute Genome Sequencing Platform"/>
            <person name="Russ C."/>
            <person name="Cuomo C."/>
            <person name="Burger G."/>
            <person name="Gray M.W."/>
            <person name="Holland P.W.H."/>
            <person name="King N."/>
            <person name="Lang F.B.F."/>
            <person name="Roger A.J."/>
            <person name="Ruiz-Trillo I."/>
            <person name="Young S.K."/>
            <person name="Zeng Q."/>
            <person name="Gargeya S."/>
            <person name="Alvarado L."/>
            <person name="Berlin A."/>
            <person name="Chapman S.B."/>
            <person name="Chen Z."/>
            <person name="Freedman E."/>
            <person name="Gellesch M."/>
            <person name="Goldberg J."/>
            <person name="Griggs A."/>
            <person name="Gujja S."/>
            <person name="Heilman E."/>
            <person name="Heiman D."/>
            <person name="Howarth C."/>
            <person name="Mehta T."/>
            <person name="Neiman D."/>
            <person name="Pearson M."/>
            <person name="Roberts A."/>
            <person name="Saif S."/>
            <person name="Shea T."/>
            <person name="Shenoy N."/>
            <person name="Sisk P."/>
            <person name="Stolte C."/>
            <person name="Sykes S."/>
            <person name="White J."/>
            <person name="Yandava C."/>
            <person name="Haas B."/>
            <person name="Nusbaum C."/>
            <person name="Birren B."/>
        </authorList>
    </citation>
    <scope>NUCLEOTIDE SEQUENCE [LARGE SCALE GENOMIC DNA]</scope>
    <source>
        <strain evidence="6">ATCC 50818</strain>
    </source>
</reference>
<keyword evidence="7" id="KW-1185">Reference proteome</keyword>
<dbReference type="RefSeq" id="XP_004998419.1">
    <property type="nucleotide sequence ID" value="XM_004998362.1"/>
</dbReference>
<gene>
    <name evidence="6" type="ORF">PTSG_11662</name>
</gene>
<sequence>MMVAGGGLRAVAGVVLRHRQQTAAVARVAGVRLLSSSPSASLSSSRDDLASVLGEVRPRSSITNKLWRARNSITKEDAHKPSQVLTKTMADSYTEVCLPFSTDKLLQEEYLTYAGSIRVGKILEDLDALAGTIAYRHCDDTTHYGPLTIVTASVDRITLLKHCGKQVATFTMVARDPVTKSAYPVNKLKATTPEEEEIMKLGEHNKRVRKREREQSVHRQPPTEEERLIVHDLYLRSKDTTRKRPLDTLWMVDTQRQSMRMCHPIERNIHNSIFGGFIMREAFEIGWMTAVLAVKDHPFLLAVDDISFQHPVEIGSLLTFSSMITYAPGNDSRALQVDVRAEVISPTTGQSKVTNTFHFTFSAPHPTVPTVLPRTYEESMWYLDGRRRFLKSREECRQLCPDLLKYY</sequence>
<evidence type="ECO:0000259" key="5">
    <source>
        <dbReference type="PROSITE" id="PS51770"/>
    </source>
</evidence>
<dbReference type="SUPFAM" id="SSF54637">
    <property type="entry name" value="Thioesterase/thiol ester dehydrase-isomerase"/>
    <property type="match status" value="2"/>
</dbReference>
<dbReference type="FunCoup" id="F2TXY5">
    <property type="interactions" value="637"/>
</dbReference>
<dbReference type="OMA" id="QFNYTFL"/>
<dbReference type="PROSITE" id="PS51770">
    <property type="entry name" value="HOTDOG_ACOT"/>
    <property type="match status" value="1"/>
</dbReference>
<evidence type="ECO:0000256" key="3">
    <source>
        <dbReference type="ARBA" id="ARBA00022801"/>
    </source>
</evidence>
<dbReference type="OrthoDB" id="331699at2759"/>
<dbReference type="InterPro" id="IPR033120">
    <property type="entry name" value="HOTDOG_ACOT"/>
</dbReference>
<dbReference type="GO" id="GO:0047617">
    <property type="term" value="F:fatty acyl-CoA hydrolase activity"/>
    <property type="evidence" value="ECO:0007669"/>
    <property type="project" value="TreeGrafter"/>
</dbReference>
<dbReference type="GeneID" id="16079013"/>
<dbReference type="EMBL" id="GL832956">
    <property type="protein sequence ID" value="EGD76244.1"/>
    <property type="molecule type" value="Genomic_DNA"/>
</dbReference>
<feature type="domain" description="HotDog ACOT-type" evidence="5">
    <location>
        <begin position="252"/>
        <end position="367"/>
    </location>
</feature>
<dbReference type="Gene3D" id="3.10.129.10">
    <property type="entry name" value="Hotdog Thioesterase"/>
    <property type="match status" value="3"/>
</dbReference>
<dbReference type="PANTHER" id="PTHR12655:SF0">
    <property type="entry name" value="ACYL-COENZYME A THIOESTERASE 9, MITOCHONDRIAL"/>
    <property type="match status" value="1"/>
</dbReference>
<evidence type="ECO:0000256" key="2">
    <source>
        <dbReference type="ARBA" id="ARBA00022737"/>
    </source>
</evidence>
<accession>F2TXY5</accession>
<name>F2TXY5_SALR5</name>
<protein>
    <recommendedName>
        <fullName evidence="5">HotDog ACOT-type domain-containing protein</fullName>
    </recommendedName>
</protein>
<comment type="similarity">
    <text evidence="1">Belongs to the acyl coenzyme A hydrolase family.</text>
</comment>
<dbReference type="KEGG" id="sre:PTSG_11662"/>
<keyword evidence="3" id="KW-0378">Hydrolase</keyword>
<dbReference type="PANTHER" id="PTHR12655">
    <property type="entry name" value="ACYL-COA THIOESTERASE"/>
    <property type="match status" value="1"/>
</dbReference>
<dbReference type="STRING" id="946362.F2TXY5"/>
<dbReference type="InterPro" id="IPR029069">
    <property type="entry name" value="HotDog_dom_sf"/>
</dbReference>
<dbReference type="GO" id="GO:0006637">
    <property type="term" value="P:acyl-CoA metabolic process"/>
    <property type="evidence" value="ECO:0007669"/>
    <property type="project" value="TreeGrafter"/>
</dbReference>
<dbReference type="GO" id="GO:0005739">
    <property type="term" value="C:mitochondrion"/>
    <property type="evidence" value="ECO:0007669"/>
    <property type="project" value="TreeGrafter"/>
</dbReference>